<evidence type="ECO:0000313" key="2">
    <source>
        <dbReference type="EMBL" id="SMC83150.1"/>
    </source>
</evidence>
<dbReference type="RefSeq" id="WP_084353149.1">
    <property type="nucleotide sequence ID" value="NZ_FWYD01000007.1"/>
</dbReference>
<proteinExistence type="predicted"/>
<dbReference type="AlphaFoldDB" id="A0A1W2CD92"/>
<feature type="region of interest" description="Disordered" evidence="1">
    <location>
        <begin position="81"/>
        <end position="104"/>
    </location>
</feature>
<evidence type="ECO:0000256" key="1">
    <source>
        <dbReference type="SAM" id="MobiDB-lite"/>
    </source>
</evidence>
<keyword evidence="3" id="KW-1185">Reference proteome</keyword>
<evidence type="ECO:0000313" key="3">
    <source>
        <dbReference type="Proteomes" id="UP000192330"/>
    </source>
</evidence>
<organism evidence="2 3">
    <name type="scientific">Primorskyibacter flagellatus</name>
    <dbReference type="NCBI Taxonomy" id="1387277"/>
    <lineage>
        <taxon>Bacteria</taxon>
        <taxon>Pseudomonadati</taxon>
        <taxon>Pseudomonadota</taxon>
        <taxon>Alphaproteobacteria</taxon>
        <taxon>Rhodobacterales</taxon>
        <taxon>Roseobacteraceae</taxon>
        <taxon>Primorskyibacter</taxon>
    </lineage>
</organism>
<dbReference type="Proteomes" id="UP000192330">
    <property type="component" value="Unassembled WGS sequence"/>
</dbReference>
<gene>
    <name evidence="2" type="ORF">SAMN06295998_107115</name>
</gene>
<dbReference type="Pfam" id="PF20132">
    <property type="entry name" value="DUF6522"/>
    <property type="match status" value="1"/>
</dbReference>
<name>A0A1W2CD92_9RHOB</name>
<dbReference type="STRING" id="1387277.SAMN06295998_107115"/>
<sequence length="104" mass="11325">MTKVERNGDQFIVDAEVLSKAFDLPPEEIRTRMQDGQITSLCEAGADADAGRWRLTFRHEGRAFRLVVDESGEILSKSAFPVGPSSATPQTKTAIGVTSGRKES</sequence>
<reference evidence="2 3" key="1">
    <citation type="submission" date="2017-04" db="EMBL/GenBank/DDBJ databases">
        <authorList>
            <person name="Afonso C.L."/>
            <person name="Miller P.J."/>
            <person name="Scott M.A."/>
            <person name="Spackman E."/>
            <person name="Goraichik I."/>
            <person name="Dimitrov K.M."/>
            <person name="Suarez D.L."/>
            <person name="Swayne D.E."/>
        </authorList>
    </citation>
    <scope>NUCLEOTIDE SEQUENCE [LARGE SCALE GENOMIC DNA]</scope>
    <source>
        <strain evidence="2 3">CGMCC 1.12644</strain>
    </source>
</reference>
<protein>
    <submittedName>
        <fullName evidence="2">Uncharacterized protein</fullName>
    </submittedName>
</protein>
<dbReference type="EMBL" id="FWYD01000007">
    <property type="protein sequence ID" value="SMC83150.1"/>
    <property type="molecule type" value="Genomic_DNA"/>
</dbReference>
<accession>A0A1W2CD92</accession>
<dbReference type="InterPro" id="IPR045389">
    <property type="entry name" value="DUF6522"/>
</dbReference>